<feature type="region of interest" description="Disordered" evidence="1">
    <location>
        <begin position="21"/>
        <end position="47"/>
    </location>
</feature>
<accession>R0JWS8</accession>
<organism evidence="2 3">
    <name type="scientific">Exserohilum turcicum (strain 28A)</name>
    <name type="common">Northern leaf blight fungus</name>
    <name type="synonym">Setosphaeria turcica</name>
    <dbReference type="NCBI Taxonomy" id="671987"/>
    <lineage>
        <taxon>Eukaryota</taxon>
        <taxon>Fungi</taxon>
        <taxon>Dikarya</taxon>
        <taxon>Ascomycota</taxon>
        <taxon>Pezizomycotina</taxon>
        <taxon>Dothideomycetes</taxon>
        <taxon>Pleosporomycetidae</taxon>
        <taxon>Pleosporales</taxon>
        <taxon>Pleosporineae</taxon>
        <taxon>Pleosporaceae</taxon>
        <taxon>Exserohilum</taxon>
    </lineage>
</organism>
<keyword evidence="3" id="KW-1185">Reference proteome</keyword>
<reference evidence="2 3" key="2">
    <citation type="journal article" date="2013" name="PLoS Genet.">
        <title>Comparative genome structure, secondary metabolite, and effector coding capacity across Cochliobolus pathogens.</title>
        <authorList>
            <person name="Condon B.J."/>
            <person name="Leng Y."/>
            <person name="Wu D."/>
            <person name="Bushley K.E."/>
            <person name="Ohm R.A."/>
            <person name="Otillar R."/>
            <person name="Martin J."/>
            <person name="Schackwitz W."/>
            <person name="Grimwood J."/>
            <person name="MohdZainudin N."/>
            <person name="Xue C."/>
            <person name="Wang R."/>
            <person name="Manning V.A."/>
            <person name="Dhillon B."/>
            <person name="Tu Z.J."/>
            <person name="Steffenson B.J."/>
            <person name="Salamov A."/>
            <person name="Sun H."/>
            <person name="Lowry S."/>
            <person name="LaButti K."/>
            <person name="Han J."/>
            <person name="Copeland A."/>
            <person name="Lindquist E."/>
            <person name="Barry K."/>
            <person name="Schmutz J."/>
            <person name="Baker S.E."/>
            <person name="Ciuffetti L.M."/>
            <person name="Grigoriev I.V."/>
            <person name="Zhong S."/>
            <person name="Turgeon B.G."/>
        </authorList>
    </citation>
    <scope>NUCLEOTIDE SEQUENCE [LARGE SCALE GENOMIC DNA]</scope>
    <source>
        <strain evidence="3">28A</strain>
    </source>
</reference>
<feature type="compositionally biased region" description="Acidic residues" evidence="1">
    <location>
        <begin position="113"/>
        <end position="127"/>
    </location>
</feature>
<feature type="region of interest" description="Disordered" evidence="1">
    <location>
        <begin position="86"/>
        <end position="179"/>
    </location>
</feature>
<dbReference type="EMBL" id="KB908703">
    <property type="protein sequence ID" value="EOA85403.1"/>
    <property type="molecule type" value="Genomic_DNA"/>
</dbReference>
<gene>
    <name evidence="2" type="ORF">SETTUDRAFT_154957</name>
</gene>
<dbReference type="GeneID" id="19397459"/>
<evidence type="ECO:0000313" key="3">
    <source>
        <dbReference type="Proteomes" id="UP000016935"/>
    </source>
</evidence>
<reference evidence="2 3" key="1">
    <citation type="journal article" date="2012" name="PLoS Pathog.">
        <title>Diverse lifestyles and strategies of plant pathogenesis encoded in the genomes of eighteen Dothideomycetes fungi.</title>
        <authorList>
            <person name="Ohm R.A."/>
            <person name="Feau N."/>
            <person name="Henrissat B."/>
            <person name="Schoch C.L."/>
            <person name="Horwitz B.A."/>
            <person name="Barry K.W."/>
            <person name="Condon B.J."/>
            <person name="Copeland A.C."/>
            <person name="Dhillon B."/>
            <person name="Glaser F."/>
            <person name="Hesse C.N."/>
            <person name="Kosti I."/>
            <person name="LaButti K."/>
            <person name="Lindquist E.A."/>
            <person name="Lucas S."/>
            <person name="Salamov A.A."/>
            <person name="Bradshaw R.E."/>
            <person name="Ciuffetti L."/>
            <person name="Hamelin R.C."/>
            <person name="Kema G.H.J."/>
            <person name="Lawrence C."/>
            <person name="Scott J.A."/>
            <person name="Spatafora J.W."/>
            <person name="Turgeon B.G."/>
            <person name="de Wit P.J.G.M."/>
            <person name="Zhong S."/>
            <person name="Goodwin S.B."/>
            <person name="Grigoriev I.V."/>
        </authorList>
    </citation>
    <scope>NUCLEOTIDE SEQUENCE [LARGE SCALE GENOMIC DNA]</scope>
    <source>
        <strain evidence="3">28A</strain>
    </source>
</reference>
<dbReference type="OrthoDB" id="3943860at2759"/>
<dbReference type="AlphaFoldDB" id="R0JWS8"/>
<dbReference type="HOGENOM" id="CLU_1077960_0_0_1"/>
<evidence type="ECO:0000256" key="1">
    <source>
        <dbReference type="SAM" id="MobiDB-lite"/>
    </source>
</evidence>
<feature type="compositionally biased region" description="Low complexity" evidence="1">
    <location>
        <begin position="86"/>
        <end position="112"/>
    </location>
</feature>
<feature type="compositionally biased region" description="Low complexity" evidence="1">
    <location>
        <begin position="156"/>
        <end position="173"/>
    </location>
</feature>
<dbReference type="Proteomes" id="UP000016935">
    <property type="component" value="Unassembled WGS sequence"/>
</dbReference>
<evidence type="ECO:0000313" key="2">
    <source>
        <dbReference type="EMBL" id="EOA85403.1"/>
    </source>
</evidence>
<proteinExistence type="predicted"/>
<dbReference type="eggNOG" id="ENOG502TH8E">
    <property type="taxonomic scope" value="Eukaryota"/>
</dbReference>
<sequence length="253" mass="27385">MATNVVAPQTLSPRVRIRSLSFDSPSEHAGEPSMEGCPLTKSPGSQLKRLPSYDAMDGGVTLGVCRSTDVLPPLNTKMSDESLLSDTLSFSSSPCTTSSITTSPSSSGSSSDADSDSDSDSDPDSDTDTPLPPSTPFEESQHRQRPHPLTFSQNSTTTTTTTTTATTTTITTTPSPTDMAPSPISPFLYQDTSCPMYSPWLVCAVLDMHDVRRLDWMCIAEPIERIWGVRTTSADVLGILSDNGRVNRRRWWD</sequence>
<dbReference type="RefSeq" id="XP_008027805.1">
    <property type="nucleotide sequence ID" value="XM_008029614.1"/>
</dbReference>
<protein>
    <submittedName>
        <fullName evidence="2">Uncharacterized protein</fullName>
    </submittedName>
</protein>
<name>R0JWS8_EXST2</name>